<protein>
    <submittedName>
        <fullName evidence="2">Retrovirus-related Pol polyprotein from transposon RE1</fullName>
    </submittedName>
</protein>
<dbReference type="AlphaFoldDB" id="A0A438BQG9"/>
<dbReference type="Proteomes" id="UP000288805">
    <property type="component" value="Unassembled WGS sequence"/>
</dbReference>
<evidence type="ECO:0000313" key="3">
    <source>
        <dbReference type="Proteomes" id="UP000288805"/>
    </source>
</evidence>
<evidence type="ECO:0000313" key="2">
    <source>
        <dbReference type="EMBL" id="RVW13189.1"/>
    </source>
</evidence>
<evidence type="ECO:0000259" key="1">
    <source>
        <dbReference type="Pfam" id="PF07727"/>
    </source>
</evidence>
<dbReference type="SUPFAM" id="SSF56672">
    <property type="entry name" value="DNA/RNA polymerases"/>
    <property type="match status" value="2"/>
</dbReference>
<dbReference type="EMBL" id="QGNW01002662">
    <property type="protein sequence ID" value="RVW13189.1"/>
    <property type="molecule type" value="Genomic_DNA"/>
</dbReference>
<reference evidence="2 3" key="1">
    <citation type="journal article" date="2018" name="PLoS Genet.">
        <title>Population sequencing reveals clonal diversity and ancestral inbreeding in the grapevine cultivar Chardonnay.</title>
        <authorList>
            <person name="Roach M.J."/>
            <person name="Johnson D.L."/>
            <person name="Bohlmann J."/>
            <person name="van Vuuren H.J."/>
            <person name="Jones S.J."/>
            <person name="Pretorius I.S."/>
            <person name="Schmidt S.A."/>
            <person name="Borneman A.R."/>
        </authorList>
    </citation>
    <scope>NUCLEOTIDE SEQUENCE [LARGE SCALE GENOMIC DNA]</scope>
    <source>
        <strain evidence="3">cv. Chardonnay</strain>
        <tissue evidence="2">Leaf</tissue>
    </source>
</reference>
<organism evidence="2 3">
    <name type="scientific">Vitis vinifera</name>
    <name type="common">Grape</name>
    <dbReference type="NCBI Taxonomy" id="29760"/>
    <lineage>
        <taxon>Eukaryota</taxon>
        <taxon>Viridiplantae</taxon>
        <taxon>Streptophyta</taxon>
        <taxon>Embryophyta</taxon>
        <taxon>Tracheophyta</taxon>
        <taxon>Spermatophyta</taxon>
        <taxon>Magnoliopsida</taxon>
        <taxon>eudicotyledons</taxon>
        <taxon>Gunneridae</taxon>
        <taxon>Pentapetalae</taxon>
        <taxon>rosids</taxon>
        <taxon>Vitales</taxon>
        <taxon>Vitaceae</taxon>
        <taxon>Viteae</taxon>
        <taxon>Vitis</taxon>
    </lineage>
</organism>
<dbReference type="Pfam" id="PF07727">
    <property type="entry name" value="RVT_2"/>
    <property type="match status" value="1"/>
</dbReference>
<dbReference type="InterPro" id="IPR043502">
    <property type="entry name" value="DNA/RNA_pol_sf"/>
</dbReference>
<comment type="caution">
    <text evidence="2">The sequence shown here is derived from an EMBL/GenBank/DDBJ whole genome shotgun (WGS) entry which is preliminary data.</text>
</comment>
<name>A0A438BQG9_VITVI</name>
<feature type="domain" description="Reverse transcriptase Ty1/copia-type" evidence="1">
    <location>
        <begin position="11"/>
        <end position="133"/>
    </location>
</feature>
<dbReference type="PANTHER" id="PTHR11439:SF484">
    <property type="entry name" value="REVERSE TRANSCRIPTASE TY1_COPIA-TYPE DOMAIN-CONTAINING PROTEIN"/>
    <property type="match status" value="1"/>
</dbReference>
<dbReference type="CDD" id="cd09272">
    <property type="entry name" value="RNase_HI_RT_Ty1"/>
    <property type="match status" value="1"/>
</dbReference>
<gene>
    <name evidence="2" type="primary">RE1_99</name>
    <name evidence="2" type="ORF">CK203_097754</name>
</gene>
<dbReference type="PANTHER" id="PTHR11439">
    <property type="entry name" value="GAG-POL-RELATED RETROTRANSPOSON"/>
    <property type="match status" value="1"/>
</dbReference>
<dbReference type="InterPro" id="IPR013103">
    <property type="entry name" value="RVT_2"/>
</dbReference>
<accession>A0A438BQG9</accession>
<proteinExistence type="predicted"/>
<sequence length="298" mass="33816">MVDEMVALYSNGTWDLVSLPPSKSIVGCHWVYTVKVGPDGQVDRLKARLVAKGYTQIYGCDYGDTFSPVAKIAFVRLFLSMAAMCHWPFYQLDIKNAFLHGELLEEVYMEQPLGFVAQGESSLVCKLRRSLYEDRGHTQIVGYTDADWAGSPSNWRSTSRYCVFIGGNLISWKNKKQDVVARSSVETEYRAMALATCELIWLRQLLQELRFGKDEQIKLVCDNQATLHIASNPVFHERTKHIEVDCHFIREKIASECVATSFVNSNDQLANIFTKSLRGPRIKYICNKLGAYDIYALA</sequence>